<evidence type="ECO:0000259" key="1">
    <source>
        <dbReference type="Pfam" id="PF10263"/>
    </source>
</evidence>
<dbReference type="Pfam" id="PF10263">
    <property type="entry name" value="SprT-like"/>
    <property type="match status" value="1"/>
</dbReference>
<protein>
    <recommendedName>
        <fullName evidence="1">SprT-like domain-containing protein</fullName>
    </recommendedName>
</protein>
<dbReference type="RefSeq" id="WP_100254519.1">
    <property type="nucleotide sequence ID" value="NZ_CP015819.1"/>
</dbReference>
<organism evidence="2 3">
    <name type="scientific">Spiroplasma clarkii</name>
    <dbReference type="NCBI Taxonomy" id="2139"/>
    <lineage>
        <taxon>Bacteria</taxon>
        <taxon>Bacillati</taxon>
        <taxon>Mycoplasmatota</taxon>
        <taxon>Mollicutes</taxon>
        <taxon>Entomoplasmatales</taxon>
        <taxon>Spiroplasmataceae</taxon>
        <taxon>Spiroplasma</taxon>
    </lineage>
</organism>
<keyword evidence="3" id="KW-1185">Reference proteome</keyword>
<dbReference type="InterPro" id="IPR006640">
    <property type="entry name" value="SprT-like_domain"/>
</dbReference>
<dbReference type="EMBL" id="CP024870">
    <property type="protein sequence ID" value="ATX70970.1"/>
    <property type="molecule type" value="Genomic_DNA"/>
</dbReference>
<sequence length="221" mass="25408">MNQILLEDVITELSSIHRQLNEILFDNKLVQVKIAVENNKRQSKSLMLGHFNPNDGWLDGNKMQISIWTLALNGDYYELIGILVHEMIHQYNYQNGIKDVENNQRHNKKFKTAAISIGKLYIEPTIRGSKTNAHGKGYAYTKTSKELRQIIDKQLDFNKAALQIKHKYAIVGDQRGYEKRNKYTCSGCKLVITSSRSDLSLLCLNCCTLIIKTDDQYKLPE</sequence>
<dbReference type="GO" id="GO:0006950">
    <property type="term" value="P:response to stress"/>
    <property type="evidence" value="ECO:0007669"/>
    <property type="project" value="UniProtKB-ARBA"/>
</dbReference>
<dbReference type="AlphaFoldDB" id="A0A2K8KH14"/>
<name>A0A2K8KH14_9MOLU</name>
<reference evidence="2 3" key="1">
    <citation type="submission" date="2017-11" db="EMBL/GenBank/DDBJ databases">
        <title>Complete genome sequence of Spiroplasma clarkii CN-5 (DSM 19994).</title>
        <authorList>
            <person name="Tsai Y.-M."/>
            <person name="Chang A."/>
            <person name="Lo W.-S."/>
            <person name="Kuo C.-H."/>
        </authorList>
    </citation>
    <scope>NUCLEOTIDE SEQUENCE [LARGE SCALE GENOMIC DNA]</scope>
    <source>
        <strain evidence="2 3">CN-5</strain>
    </source>
</reference>
<dbReference type="OrthoDB" id="9787302at2"/>
<gene>
    <name evidence="2" type="ORF">SCLAR_v1c06530</name>
</gene>
<evidence type="ECO:0000313" key="3">
    <source>
        <dbReference type="Proteomes" id="UP000231179"/>
    </source>
</evidence>
<evidence type="ECO:0000313" key="2">
    <source>
        <dbReference type="EMBL" id="ATX70970.1"/>
    </source>
</evidence>
<proteinExistence type="predicted"/>
<feature type="domain" description="SprT-like" evidence="1">
    <location>
        <begin position="15"/>
        <end position="121"/>
    </location>
</feature>
<dbReference type="Proteomes" id="UP000231179">
    <property type="component" value="Chromosome"/>
</dbReference>
<accession>A0A2K8KH14</accession>